<dbReference type="InterPro" id="IPR009721">
    <property type="entry name" value="O-acyltransferase_WSD1_C"/>
</dbReference>
<evidence type="ECO:0000259" key="1">
    <source>
        <dbReference type="Pfam" id="PF06974"/>
    </source>
</evidence>
<dbReference type="EMBL" id="PVZG01000002">
    <property type="protein sequence ID" value="PRY32400.1"/>
    <property type="molecule type" value="Genomic_DNA"/>
</dbReference>
<gene>
    <name evidence="2" type="ORF">CLV70_102611</name>
</gene>
<dbReference type="OrthoDB" id="9810950at2"/>
<proteinExistence type="predicted"/>
<dbReference type="RefSeq" id="WP_106125565.1">
    <property type="nucleotide sequence ID" value="NZ_PVZG01000002.1"/>
</dbReference>
<comment type="caution">
    <text evidence="2">The sequence shown here is derived from an EMBL/GenBank/DDBJ whole genome shotgun (WGS) entry which is preliminary data.</text>
</comment>
<evidence type="ECO:0000313" key="3">
    <source>
        <dbReference type="Proteomes" id="UP000239209"/>
    </source>
</evidence>
<accession>A0A2T0SG58</accession>
<sequence length="108" mass="11828">MTVLGPVFRRFAALGGYRWYMRRQRRAHTLVSYVRGPARPLRFGGAAVRSMIPLAVGGDSNFTVTFQALAYAGKLTLTAMADPDAFPELPLLAAELAAELDRFAAPRD</sequence>
<feature type="domain" description="O-acyltransferase WSD1 C-terminal" evidence="1">
    <location>
        <begin position="18"/>
        <end position="101"/>
    </location>
</feature>
<organism evidence="2 3">
    <name type="scientific">Pseudosporangium ferrugineum</name>
    <dbReference type="NCBI Taxonomy" id="439699"/>
    <lineage>
        <taxon>Bacteria</taxon>
        <taxon>Bacillati</taxon>
        <taxon>Actinomycetota</taxon>
        <taxon>Actinomycetes</taxon>
        <taxon>Micromonosporales</taxon>
        <taxon>Micromonosporaceae</taxon>
        <taxon>Pseudosporangium</taxon>
    </lineage>
</organism>
<evidence type="ECO:0000313" key="2">
    <source>
        <dbReference type="EMBL" id="PRY32400.1"/>
    </source>
</evidence>
<dbReference type="Pfam" id="PF06974">
    <property type="entry name" value="WS_DGAT_C"/>
    <property type="match status" value="1"/>
</dbReference>
<name>A0A2T0SG58_9ACTN</name>
<keyword evidence="3" id="KW-1185">Reference proteome</keyword>
<protein>
    <submittedName>
        <fullName evidence="2">Uncharacterized protein DUF1298</fullName>
    </submittedName>
</protein>
<dbReference type="AlphaFoldDB" id="A0A2T0SG58"/>
<reference evidence="2 3" key="1">
    <citation type="submission" date="2018-03" db="EMBL/GenBank/DDBJ databases">
        <title>Genomic Encyclopedia of Archaeal and Bacterial Type Strains, Phase II (KMG-II): from individual species to whole genera.</title>
        <authorList>
            <person name="Goeker M."/>
        </authorList>
    </citation>
    <scope>NUCLEOTIDE SEQUENCE [LARGE SCALE GENOMIC DNA]</scope>
    <source>
        <strain evidence="2 3">DSM 45348</strain>
    </source>
</reference>
<dbReference type="Proteomes" id="UP000239209">
    <property type="component" value="Unassembled WGS sequence"/>
</dbReference>